<proteinExistence type="predicted"/>
<dbReference type="AlphaFoldDB" id="E9BMU0"/>
<dbReference type="VEuPathDB" id="TriTrypDB:LdBPK_311660.1"/>
<protein>
    <submittedName>
        <fullName evidence="1">Putative 3-ketoacyl-coa thiolase-like protein</fullName>
    </submittedName>
</protein>
<evidence type="ECO:0000313" key="2">
    <source>
        <dbReference type="Proteomes" id="UP000008980"/>
    </source>
</evidence>
<dbReference type="KEGG" id="ldo:LDBPK_311660"/>
<organism evidence="1 2">
    <name type="scientific">Leishmania donovani</name>
    <dbReference type="NCBI Taxonomy" id="5661"/>
    <lineage>
        <taxon>Eukaryota</taxon>
        <taxon>Discoba</taxon>
        <taxon>Euglenozoa</taxon>
        <taxon>Kinetoplastea</taxon>
        <taxon>Metakinetoplastina</taxon>
        <taxon>Trypanosomatida</taxon>
        <taxon>Trypanosomatidae</taxon>
        <taxon>Leishmaniinae</taxon>
        <taxon>Leishmania</taxon>
    </lineage>
</organism>
<dbReference type="RefSeq" id="XP_003863257.1">
    <property type="nucleotide sequence ID" value="XM_003863209.1"/>
</dbReference>
<dbReference type="EMBL" id="FR799618">
    <property type="protein sequence ID" value="CBZ36568.1"/>
    <property type="molecule type" value="Genomic_DNA"/>
</dbReference>
<dbReference type="GeneID" id="13389431"/>
<accession>E9BMU0</accession>
<gene>
    <name evidence="1" type="ORF">LDBPK_311660</name>
</gene>
<evidence type="ECO:0000313" key="1">
    <source>
        <dbReference type="EMBL" id="CBZ36568.1"/>
    </source>
</evidence>
<sequence>MGSQRCTLSAAPLFNGPSE</sequence>
<reference evidence="2" key="2">
    <citation type="submission" date="2011-02" db="EMBL/GenBank/DDBJ databases">
        <title>Whole genome sequencing of Leishmania donovani clinical lines reveals dynamic variation related to drug resistance.</title>
        <authorList>
            <person name="Downing T."/>
            <person name="Imamura H."/>
            <person name="Sanders M."/>
            <person name="Decuypere S."/>
            <person name="Hertz-Fowler C."/>
            <person name="Clark T.G."/>
            <person name="Rijal S."/>
            <person name="Sundar S."/>
            <person name="Quail M.A."/>
            <person name="De Doncker S."/>
            <person name="Maes I."/>
            <person name="Vanaerschot M."/>
            <person name="Stark O."/>
            <person name="Schonian G."/>
            <person name="Dujardin J.C."/>
            <person name="Berriman M."/>
        </authorList>
    </citation>
    <scope>NUCLEOTIDE SEQUENCE [LARGE SCALE GENOMIC DNA]</scope>
    <source>
        <strain evidence="2">BPK282A1</strain>
    </source>
</reference>
<dbReference type="Proteomes" id="UP000008980">
    <property type="component" value="Chromosome 31"/>
</dbReference>
<reference evidence="1 2" key="1">
    <citation type="journal article" date="2011" name="Genome Res.">
        <title>Whole genome sequencing of multiple Leishmania donovani clinical isolates provides insights into population structure and mechanisms of drug resistance.</title>
        <authorList>
            <person name="Downing T."/>
            <person name="Imamura H."/>
            <person name="Decuypere S."/>
            <person name="Clark T.G."/>
            <person name="Coombs G.H."/>
            <person name="Cotton J.A."/>
            <person name="Hilley J.D."/>
            <person name="de Doncker S."/>
            <person name="Maes I."/>
            <person name="Mottram J.C."/>
            <person name="Quail M.A."/>
            <person name="Rijal S."/>
            <person name="Sanders M."/>
            <person name="Schonian G."/>
            <person name="Stark O."/>
            <person name="Sundar S."/>
            <person name="Vanaerschot M."/>
            <person name="Hertz-Fowler C."/>
            <person name="Dujardin J.C."/>
            <person name="Berriman M."/>
        </authorList>
    </citation>
    <scope>NUCLEOTIDE SEQUENCE [LARGE SCALE GENOMIC DNA]</scope>
    <source>
        <strain evidence="1 2">BPK282A1</strain>
    </source>
</reference>
<name>E9BMU0_LEIDO</name>